<proteinExistence type="predicted"/>
<feature type="transmembrane region" description="Helical" evidence="6">
    <location>
        <begin position="165"/>
        <end position="184"/>
    </location>
</feature>
<gene>
    <name evidence="7" type="ORF">D9615_007462</name>
</gene>
<evidence type="ECO:0000256" key="5">
    <source>
        <dbReference type="SAM" id="MobiDB-lite"/>
    </source>
</evidence>
<keyword evidence="4 6" id="KW-0472">Membrane</keyword>
<accession>A0A8H5GYD8</accession>
<feature type="transmembrane region" description="Helical" evidence="6">
    <location>
        <begin position="258"/>
        <end position="281"/>
    </location>
</feature>
<dbReference type="Gene3D" id="1.20.1250.20">
    <property type="entry name" value="MFS general substrate transporter like domains"/>
    <property type="match status" value="1"/>
</dbReference>
<dbReference type="PANTHER" id="PTHR23294">
    <property type="entry name" value="ET TRANSLATION PRODUCT-RELATED"/>
    <property type="match status" value="1"/>
</dbReference>
<evidence type="ECO:0000313" key="8">
    <source>
        <dbReference type="Proteomes" id="UP000565441"/>
    </source>
</evidence>
<evidence type="ECO:0000256" key="1">
    <source>
        <dbReference type="ARBA" id="ARBA00004141"/>
    </source>
</evidence>
<evidence type="ECO:0000313" key="7">
    <source>
        <dbReference type="EMBL" id="KAF5373346.1"/>
    </source>
</evidence>
<dbReference type="InterPro" id="IPR036259">
    <property type="entry name" value="MFS_trans_sf"/>
</dbReference>
<evidence type="ECO:0000256" key="2">
    <source>
        <dbReference type="ARBA" id="ARBA00022692"/>
    </source>
</evidence>
<feature type="compositionally biased region" description="Low complexity" evidence="5">
    <location>
        <begin position="466"/>
        <end position="477"/>
    </location>
</feature>
<sequence length="483" mass="52863">MKKFEAVKFQTMSSELKLIEQAGFNNMDFVRRSFYRSTLFQMLVVGFIAFLGPGLWNATNSLGAGGALEPYLVNAANSIVFAVLGLMCIVSAIAVNKIGVKCALILGSLAWAPYSSALYQNNRYGTEWYVIFASSVCGISAGLYWAAEGAIVLAYPEHKKRGRYLAIWLAFKNSGQIVGGAINLGVNINRSTGGKISYATLLAFVILQVLAFPASFLISNPEQVQREDGSKVKVDARTSTREQFSILWRTIRSKEMGLLLPLFFSSWFYWGYASTFLTLYFSVRARALASFLSAISGVVATTLLGYFLDSQRLSLKARARYGGTFVMVTFTGILIWALVVQHIYTGKNPGKLDWLSPGFGRGFGLYIMLNTSGNMVQNYLYWAVGSLGDGTSELTRNAGIFRGIEAWGQCASFGVGSSRFSPFYTVVINMVFWAVSIPPAWFSLATIGGANSPHVQHERSDAPIIDSSTSTPTVTPDRVSEKP</sequence>
<feature type="transmembrane region" description="Helical" evidence="6">
    <location>
        <begin position="321"/>
        <end position="344"/>
    </location>
</feature>
<evidence type="ECO:0000256" key="6">
    <source>
        <dbReference type="SAM" id="Phobius"/>
    </source>
</evidence>
<dbReference type="GO" id="GO:0016020">
    <property type="term" value="C:membrane"/>
    <property type="evidence" value="ECO:0007669"/>
    <property type="project" value="UniProtKB-SubCell"/>
</dbReference>
<feature type="transmembrane region" description="Helical" evidence="6">
    <location>
        <begin position="196"/>
        <end position="218"/>
    </location>
</feature>
<feature type="transmembrane region" description="Helical" evidence="6">
    <location>
        <begin position="423"/>
        <end position="444"/>
    </location>
</feature>
<dbReference type="Proteomes" id="UP000565441">
    <property type="component" value="Unassembled WGS sequence"/>
</dbReference>
<dbReference type="InterPro" id="IPR010291">
    <property type="entry name" value="Ion_channel_UNC-93"/>
</dbReference>
<dbReference type="EMBL" id="JAACJP010000040">
    <property type="protein sequence ID" value="KAF5373346.1"/>
    <property type="molecule type" value="Genomic_DNA"/>
</dbReference>
<feature type="transmembrane region" description="Helical" evidence="6">
    <location>
        <begin position="102"/>
        <end position="119"/>
    </location>
</feature>
<evidence type="ECO:0000256" key="4">
    <source>
        <dbReference type="ARBA" id="ARBA00023136"/>
    </source>
</evidence>
<feature type="transmembrane region" description="Helical" evidence="6">
    <location>
        <begin position="39"/>
        <end position="59"/>
    </location>
</feature>
<keyword evidence="3 6" id="KW-1133">Transmembrane helix</keyword>
<feature type="region of interest" description="Disordered" evidence="5">
    <location>
        <begin position="455"/>
        <end position="483"/>
    </location>
</feature>
<dbReference type="PANTHER" id="PTHR23294:SF19">
    <property type="entry name" value="DUF895 DOMAIN MEMBRANE PROTEIN-RELATED"/>
    <property type="match status" value="1"/>
</dbReference>
<dbReference type="AlphaFoldDB" id="A0A8H5GYD8"/>
<dbReference type="SUPFAM" id="SSF103473">
    <property type="entry name" value="MFS general substrate transporter"/>
    <property type="match status" value="1"/>
</dbReference>
<evidence type="ECO:0000256" key="3">
    <source>
        <dbReference type="ARBA" id="ARBA00022989"/>
    </source>
</evidence>
<dbReference type="InterPro" id="IPR051617">
    <property type="entry name" value="UNC-93-like_regulator"/>
</dbReference>
<keyword evidence="8" id="KW-1185">Reference proteome</keyword>
<comment type="caution">
    <text evidence="7">The sequence shown here is derived from an EMBL/GenBank/DDBJ whole genome shotgun (WGS) entry which is preliminary data.</text>
</comment>
<feature type="transmembrane region" description="Helical" evidence="6">
    <location>
        <begin position="71"/>
        <end position="95"/>
    </location>
</feature>
<keyword evidence="2 6" id="KW-0812">Transmembrane</keyword>
<dbReference type="Pfam" id="PF05978">
    <property type="entry name" value="UNC-93"/>
    <property type="match status" value="1"/>
</dbReference>
<feature type="transmembrane region" description="Helical" evidence="6">
    <location>
        <begin position="131"/>
        <end position="153"/>
    </location>
</feature>
<name>A0A8H5GYD8_9AGAR</name>
<organism evidence="7 8">
    <name type="scientific">Tricholomella constricta</name>
    <dbReference type="NCBI Taxonomy" id="117010"/>
    <lineage>
        <taxon>Eukaryota</taxon>
        <taxon>Fungi</taxon>
        <taxon>Dikarya</taxon>
        <taxon>Basidiomycota</taxon>
        <taxon>Agaricomycotina</taxon>
        <taxon>Agaricomycetes</taxon>
        <taxon>Agaricomycetidae</taxon>
        <taxon>Agaricales</taxon>
        <taxon>Tricholomatineae</taxon>
        <taxon>Lyophyllaceae</taxon>
        <taxon>Tricholomella</taxon>
    </lineage>
</organism>
<feature type="transmembrane region" description="Helical" evidence="6">
    <location>
        <begin position="287"/>
        <end position="309"/>
    </location>
</feature>
<protein>
    <submittedName>
        <fullName evidence="7">Uncharacterized protein</fullName>
    </submittedName>
</protein>
<dbReference type="OrthoDB" id="196103at2759"/>
<reference evidence="7 8" key="1">
    <citation type="journal article" date="2020" name="ISME J.">
        <title>Uncovering the hidden diversity of litter-decomposition mechanisms in mushroom-forming fungi.</title>
        <authorList>
            <person name="Floudas D."/>
            <person name="Bentzer J."/>
            <person name="Ahren D."/>
            <person name="Johansson T."/>
            <person name="Persson P."/>
            <person name="Tunlid A."/>
        </authorList>
    </citation>
    <scope>NUCLEOTIDE SEQUENCE [LARGE SCALE GENOMIC DNA]</scope>
    <source>
        <strain evidence="7 8">CBS 661.87</strain>
    </source>
</reference>
<comment type="subcellular location">
    <subcellularLocation>
        <location evidence="1">Membrane</location>
        <topology evidence="1">Multi-pass membrane protein</topology>
    </subcellularLocation>
</comment>